<accession>A0A9D1EYR9</accession>
<gene>
    <name evidence="2" type="ORF">IAC10_06565</name>
</gene>
<dbReference type="Proteomes" id="UP000823928">
    <property type="component" value="Unassembled WGS sequence"/>
</dbReference>
<keyword evidence="1" id="KW-0812">Transmembrane</keyword>
<sequence>MFEELVTKFLNNLELCISVIAAFFCLLTALIICVVRMVKAIKSKKILQDESDLLNAVAPIMEIAEKFTNYSGAEKKEYVLTRINQLAIENGIKYDSDAVSEKIEQLIQLTKEVNYNKEEE</sequence>
<protein>
    <recommendedName>
        <fullName evidence="4">Phage holin</fullName>
    </recommendedName>
</protein>
<keyword evidence="1" id="KW-1133">Transmembrane helix</keyword>
<dbReference type="EMBL" id="DVIU01000131">
    <property type="protein sequence ID" value="HIS36278.1"/>
    <property type="molecule type" value="Genomic_DNA"/>
</dbReference>
<dbReference type="AlphaFoldDB" id="A0A9D1EYR9"/>
<reference evidence="2" key="2">
    <citation type="journal article" date="2021" name="PeerJ">
        <title>Extensive microbial diversity within the chicken gut microbiome revealed by metagenomics and culture.</title>
        <authorList>
            <person name="Gilroy R."/>
            <person name="Ravi A."/>
            <person name="Getino M."/>
            <person name="Pursley I."/>
            <person name="Horton D.L."/>
            <person name="Alikhan N.F."/>
            <person name="Baker D."/>
            <person name="Gharbi K."/>
            <person name="Hall N."/>
            <person name="Watson M."/>
            <person name="Adriaenssens E.M."/>
            <person name="Foster-Nyarko E."/>
            <person name="Jarju S."/>
            <person name="Secka A."/>
            <person name="Antonio M."/>
            <person name="Oren A."/>
            <person name="Chaudhuri R.R."/>
            <person name="La Ragione R."/>
            <person name="Hildebrand F."/>
            <person name="Pallen M.J."/>
        </authorList>
    </citation>
    <scope>NUCLEOTIDE SEQUENCE</scope>
    <source>
        <strain evidence="2">6276</strain>
    </source>
</reference>
<evidence type="ECO:0000256" key="1">
    <source>
        <dbReference type="SAM" id="Phobius"/>
    </source>
</evidence>
<name>A0A9D1EYR9_9BACT</name>
<organism evidence="2 3">
    <name type="scientific">Candidatus Scatousia excrementigallinarum</name>
    <dbReference type="NCBI Taxonomy" id="2840935"/>
    <lineage>
        <taxon>Bacteria</taxon>
        <taxon>Candidatus Scatousia</taxon>
    </lineage>
</organism>
<evidence type="ECO:0000313" key="3">
    <source>
        <dbReference type="Proteomes" id="UP000823928"/>
    </source>
</evidence>
<proteinExistence type="predicted"/>
<evidence type="ECO:0000313" key="2">
    <source>
        <dbReference type="EMBL" id="HIS36278.1"/>
    </source>
</evidence>
<evidence type="ECO:0008006" key="4">
    <source>
        <dbReference type="Google" id="ProtNLM"/>
    </source>
</evidence>
<feature type="transmembrane region" description="Helical" evidence="1">
    <location>
        <begin position="12"/>
        <end position="35"/>
    </location>
</feature>
<reference evidence="2" key="1">
    <citation type="submission" date="2020-10" db="EMBL/GenBank/DDBJ databases">
        <authorList>
            <person name="Gilroy R."/>
        </authorList>
    </citation>
    <scope>NUCLEOTIDE SEQUENCE</scope>
    <source>
        <strain evidence="2">6276</strain>
    </source>
</reference>
<comment type="caution">
    <text evidence="2">The sequence shown here is derived from an EMBL/GenBank/DDBJ whole genome shotgun (WGS) entry which is preliminary data.</text>
</comment>
<keyword evidence="1" id="KW-0472">Membrane</keyword>